<name>A0A7J7G1E6_CAMSI</name>
<dbReference type="Proteomes" id="UP000593564">
    <property type="component" value="Unassembled WGS sequence"/>
</dbReference>
<sequence>MMPRIHFRNIGQQFIHAENDISEKRSSYIIQKIFIIKHSFAKLLLTDNRWLQIDG</sequence>
<reference evidence="2" key="1">
    <citation type="journal article" date="2020" name="Nat. Commun.">
        <title>Genome assembly of wild tea tree DASZ reveals pedigree and selection history of tea varieties.</title>
        <authorList>
            <person name="Zhang W."/>
            <person name="Zhang Y."/>
            <person name="Qiu H."/>
            <person name="Guo Y."/>
            <person name="Wan H."/>
            <person name="Zhang X."/>
            <person name="Scossa F."/>
            <person name="Alseekh S."/>
            <person name="Zhang Q."/>
            <person name="Wang P."/>
            <person name="Xu L."/>
            <person name="Schmidt M.H."/>
            <person name="Jia X."/>
            <person name="Li D."/>
            <person name="Zhu A."/>
            <person name="Guo F."/>
            <person name="Chen W."/>
            <person name="Ni D."/>
            <person name="Usadel B."/>
            <person name="Fernie A.R."/>
            <person name="Wen W."/>
        </authorList>
    </citation>
    <scope>NUCLEOTIDE SEQUENCE [LARGE SCALE GENOMIC DNA]</scope>
    <source>
        <strain evidence="2">cv. G240</strain>
    </source>
</reference>
<accession>A0A7J7G1E6</accession>
<reference evidence="1 2" key="2">
    <citation type="submission" date="2020-07" db="EMBL/GenBank/DDBJ databases">
        <title>Genome assembly of wild tea tree DASZ reveals pedigree and selection history of tea varieties.</title>
        <authorList>
            <person name="Zhang W."/>
        </authorList>
    </citation>
    <scope>NUCLEOTIDE SEQUENCE [LARGE SCALE GENOMIC DNA]</scope>
    <source>
        <strain evidence="2">cv. G240</strain>
        <tissue evidence="1">Leaf</tissue>
    </source>
</reference>
<gene>
    <name evidence="1" type="ORF">HYC85_030694</name>
</gene>
<evidence type="ECO:0000313" key="1">
    <source>
        <dbReference type="EMBL" id="KAF5934523.1"/>
    </source>
</evidence>
<organism evidence="1 2">
    <name type="scientific">Camellia sinensis</name>
    <name type="common">Tea plant</name>
    <name type="synonym">Thea sinensis</name>
    <dbReference type="NCBI Taxonomy" id="4442"/>
    <lineage>
        <taxon>Eukaryota</taxon>
        <taxon>Viridiplantae</taxon>
        <taxon>Streptophyta</taxon>
        <taxon>Embryophyta</taxon>
        <taxon>Tracheophyta</taxon>
        <taxon>Spermatophyta</taxon>
        <taxon>Magnoliopsida</taxon>
        <taxon>eudicotyledons</taxon>
        <taxon>Gunneridae</taxon>
        <taxon>Pentapetalae</taxon>
        <taxon>asterids</taxon>
        <taxon>Ericales</taxon>
        <taxon>Theaceae</taxon>
        <taxon>Camellia</taxon>
    </lineage>
</organism>
<proteinExistence type="predicted"/>
<protein>
    <submittedName>
        <fullName evidence="1">Uncharacterized protein</fullName>
    </submittedName>
</protein>
<comment type="caution">
    <text evidence="1">The sequence shown here is derived from an EMBL/GenBank/DDBJ whole genome shotgun (WGS) entry which is preliminary data.</text>
</comment>
<dbReference type="EMBL" id="JACBKZ010000014">
    <property type="protein sequence ID" value="KAF5934523.1"/>
    <property type="molecule type" value="Genomic_DNA"/>
</dbReference>
<keyword evidence="2" id="KW-1185">Reference proteome</keyword>
<evidence type="ECO:0000313" key="2">
    <source>
        <dbReference type="Proteomes" id="UP000593564"/>
    </source>
</evidence>
<dbReference type="AlphaFoldDB" id="A0A7J7G1E6"/>